<dbReference type="Proteomes" id="UP000476281">
    <property type="component" value="Unassembled WGS sequence"/>
</dbReference>
<dbReference type="Pfam" id="PF08867">
    <property type="entry name" value="FRG"/>
    <property type="match status" value="1"/>
</dbReference>
<evidence type="ECO:0000313" key="2">
    <source>
        <dbReference type="Proteomes" id="UP000476281"/>
    </source>
</evidence>
<reference evidence="1 2" key="1">
    <citation type="submission" date="2019-09" db="EMBL/GenBank/DDBJ databases">
        <title>Reversal of blaTEM antimicrobial resistance by CRISPR-Cas9 in clinical E. coli and other Enterobacteriaceae strains.</title>
        <authorList>
            <person name="Tagliaferri T."/>
            <person name="Guimaraes N."/>
            <person name="Pereira M."/>
            <person name="Felicori L."/>
            <person name="Horz H.-P."/>
            <person name="Santos S."/>
            <person name="Mendes T."/>
        </authorList>
    </citation>
    <scope>NUCLEOTIDE SEQUENCE [LARGE SCALE GENOMIC DNA]</scope>
    <source>
        <strain evidence="1 2">E2_blaTEM_MG</strain>
    </source>
</reference>
<accession>A0A6L3XZ58</accession>
<gene>
    <name evidence="1" type="ORF">F9C29_07115</name>
</gene>
<dbReference type="AlphaFoldDB" id="A0A6L3XZ58"/>
<sequence>METLETKLFGEISVPSSLGELIEITENHAKHRANVYMWRGQGDIEWPIHSAAYRRLYLTHRHVTEKRMRLYELEILRKARHKGYGYEEGRRLADFEVLAKLQHHGAATRLIDFSRNILVALWFACHSEPKKTGLLFGIQSDFIRGQEGEAEEREYDQIFMEGISEGGATTWEPPAVTKRIAAQSAQFMYSIVSEHPMGSLDFIQKPEAYLPIGITPKMKKKFLELLEGTFDVRQLTLFPDLDGFCQANTEHHRRWDNERW</sequence>
<evidence type="ECO:0000313" key="1">
    <source>
        <dbReference type="EMBL" id="KAB2527893.1"/>
    </source>
</evidence>
<comment type="caution">
    <text evidence="1">The sequence shown here is derived from an EMBL/GenBank/DDBJ whole genome shotgun (WGS) entry which is preliminary data.</text>
</comment>
<dbReference type="RefSeq" id="WP_023304280.1">
    <property type="nucleotide sequence ID" value="NZ_CP085774.1"/>
</dbReference>
<protein>
    <submittedName>
        <fullName evidence="1">FRG domain-containing protein</fullName>
    </submittedName>
</protein>
<name>A0A6L3XZ58_9ENTR</name>
<organism evidence="1 2">
    <name type="scientific">Enterobacter hormaechei</name>
    <dbReference type="NCBI Taxonomy" id="158836"/>
    <lineage>
        <taxon>Bacteria</taxon>
        <taxon>Pseudomonadati</taxon>
        <taxon>Pseudomonadota</taxon>
        <taxon>Gammaproteobacteria</taxon>
        <taxon>Enterobacterales</taxon>
        <taxon>Enterobacteriaceae</taxon>
        <taxon>Enterobacter</taxon>
        <taxon>Enterobacter cloacae complex</taxon>
    </lineage>
</organism>
<dbReference type="SMART" id="SM00901">
    <property type="entry name" value="FRG"/>
    <property type="match status" value="1"/>
</dbReference>
<dbReference type="InterPro" id="IPR014966">
    <property type="entry name" value="FRG-dom"/>
</dbReference>
<proteinExistence type="predicted"/>
<dbReference type="EMBL" id="WBSZ01000143">
    <property type="protein sequence ID" value="KAB2527893.1"/>
    <property type="molecule type" value="Genomic_DNA"/>
</dbReference>